<sequence>MKPKSRVALEFQRVARENGFPEWGIDFEGSQYGRLRDLLPALRGDFRKFGATKLRNWEQVLGRDIGQAKAIFIGDDGQGDVQAALKMASFGPPFVAAFIHQVSDKAPLVPHSRVLYFQSYLQASQLALQRRLISREGVERVKASVEGSNLVRLCRLHAQDPRRYSKYPCRREGGLFWPDGSKADLHLKDDQTVRIRSCGFPKAHPEIDRAGPYDGRKRSDQLPLPVDAEDWKSKSATADQLDVQEKIDLMISALKTEQANEVKKKDYCAAEFNQNRLAADAKKRQGEGLNAASQEVTQQLKALLAESKELEGEVLELQKQQKLAAQNREKENAEFQKVVQEQRETQVLLKKAMHVLQEFYAKPESLLQEEPEPETFGSYKKNNHGQGVMLMLQELAADAKEMEAESSAAEREAQADYEAFGKDTIAALAAKNKGLEHKAAEQAKMEEKLVMTRKSQKGVEQEVSNLADTKLELHEACDFTLQNFDTRQKARGEEVEALFDAKAFLKGAQ</sequence>
<keyword evidence="1" id="KW-0175">Coiled coil</keyword>
<name>A0ABP0PGJ1_9DINO</name>
<dbReference type="Proteomes" id="UP001642464">
    <property type="component" value="Unassembled WGS sequence"/>
</dbReference>
<keyword evidence="3" id="KW-1185">Reference proteome</keyword>
<organism evidence="2 3">
    <name type="scientific">Durusdinium trenchii</name>
    <dbReference type="NCBI Taxonomy" id="1381693"/>
    <lineage>
        <taxon>Eukaryota</taxon>
        <taxon>Sar</taxon>
        <taxon>Alveolata</taxon>
        <taxon>Dinophyceae</taxon>
        <taxon>Suessiales</taxon>
        <taxon>Symbiodiniaceae</taxon>
        <taxon>Durusdinium</taxon>
    </lineage>
</organism>
<dbReference type="EMBL" id="CAXAMM010036002">
    <property type="protein sequence ID" value="CAK9075160.1"/>
    <property type="molecule type" value="Genomic_DNA"/>
</dbReference>
<evidence type="ECO:0000313" key="3">
    <source>
        <dbReference type="Proteomes" id="UP001642464"/>
    </source>
</evidence>
<evidence type="ECO:0000313" key="2">
    <source>
        <dbReference type="EMBL" id="CAK9075160.1"/>
    </source>
</evidence>
<accession>A0ABP0PGJ1</accession>
<feature type="coiled-coil region" evidence="1">
    <location>
        <begin position="293"/>
        <end position="345"/>
    </location>
</feature>
<dbReference type="PANTHER" id="PTHR40861:SF1">
    <property type="entry name" value="PHOSPHATIDATE PHOSPHATASE APP1 CATALYTIC DOMAIN-CONTAINING PROTEIN"/>
    <property type="match status" value="1"/>
</dbReference>
<protein>
    <submittedName>
        <fullName evidence="2">Uncharacterized protein</fullName>
    </submittedName>
</protein>
<evidence type="ECO:0000256" key="1">
    <source>
        <dbReference type="SAM" id="Coils"/>
    </source>
</evidence>
<proteinExistence type="predicted"/>
<reference evidence="2 3" key="1">
    <citation type="submission" date="2024-02" db="EMBL/GenBank/DDBJ databases">
        <authorList>
            <person name="Chen Y."/>
            <person name="Shah S."/>
            <person name="Dougan E. K."/>
            <person name="Thang M."/>
            <person name="Chan C."/>
        </authorList>
    </citation>
    <scope>NUCLEOTIDE SEQUENCE [LARGE SCALE GENOMIC DNA]</scope>
</reference>
<dbReference type="PANTHER" id="PTHR40861">
    <property type="entry name" value="DUF2183 DOMAIN-CONTAINING PROTEIN"/>
    <property type="match status" value="1"/>
</dbReference>
<gene>
    <name evidence="2" type="ORF">SCF082_LOCUS36473</name>
</gene>
<comment type="caution">
    <text evidence="2">The sequence shown here is derived from an EMBL/GenBank/DDBJ whole genome shotgun (WGS) entry which is preliminary data.</text>
</comment>